<proteinExistence type="predicted"/>
<dbReference type="GO" id="GO:0006950">
    <property type="term" value="P:response to stress"/>
    <property type="evidence" value="ECO:0007669"/>
    <property type="project" value="UniProtKB-ARBA"/>
</dbReference>
<feature type="domain" description="Thioredoxin" evidence="1">
    <location>
        <begin position="46"/>
        <end position="141"/>
    </location>
</feature>
<sequence length="305" mass="32015">MTTPHRYVSGAIDLSEVKARAEARAQAGSQPAGGGGVPASLQLTMDNVEAELIKRSAQVPVIVLIGTPRSPDSEQLKADLTGLAEASNKAFVFRYIDADTTPEVAQMFGIQALPTTVALASGQPLANFEGGQPLDALQQWTNAVVKAVAGQLPGLGEENAEEEPAQDPRFEPATDALNRGDFDAAIAVYDSILASEPKNQMALQARDNARLLGRLKTMGTDPASAVDAAQADPLNLEVVEAAADAHIALGQPEQAFDALIHVIANAADAKEKTAARERLLELFALFEAADARVIAARSKLASALY</sequence>
<organism evidence="2 3">
    <name type="scientific">Corynebacterium vitaeruminis DSM 20294</name>
    <dbReference type="NCBI Taxonomy" id="1224164"/>
    <lineage>
        <taxon>Bacteria</taxon>
        <taxon>Bacillati</taxon>
        <taxon>Actinomycetota</taxon>
        <taxon>Actinomycetes</taxon>
        <taxon>Mycobacteriales</taxon>
        <taxon>Corynebacteriaceae</taxon>
        <taxon>Corynebacterium</taxon>
    </lineage>
</organism>
<gene>
    <name evidence="2" type="ORF">B843_05895</name>
</gene>
<reference evidence="2 3" key="1">
    <citation type="submission" date="2013-02" db="EMBL/GenBank/DDBJ databases">
        <title>The complete genome sequence of Corynebacterium vitaeruminis DSM 20294.</title>
        <authorList>
            <person name="Ruckert C."/>
            <person name="Albersmeier A."/>
            <person name="Kalinowski J."/>
        </authorList>
    </citation>
    <scope>NUCLEOTIDE SEQUENCE [LARGE SCALE GENOMIC DNA]</scope>
    <source>
        <strain evidence="3">ATCC 10234</strain>
    </source>
</reference>
<dbReference type="HOGENOM" id="CLU_046120_0_1_11"/>
<dbReference type="Gene3D" id="3.40.30.10">
    <property type="entry name" value="Glutaredoxin"/>
    <property type="match status" value="1"/>
</dbReference>
<accession>W5Y0V8</accession>
<dbReference type="Pfam" id="PF14561">
    <property type="entry name" value="TPR_20"/>
    <property type="match status" value="1"/>
</dbReference>
<dbReference type="KEGG" id="cvt:B843_05895"/>
<evidence type="ECO:0000313" key="2">
    <source>
        <dbReference type="EMBL" id="AHI22564.1"/>
    </source>
</evidence>
<dbReference type="InterPro" id="IPR013766">
    <property type="entry name" value="Thioredoxin_domain"/>
</dbReference>
<evidence type="ECO:0000259" key="1">
    <source>
        <dbReference type="Pfam" id="PF00085"/>
    </source>
</evidence>
<dbReference type="PATRIC" id="fig|1224164.3.peg.1180"/>
<dbReference type="SUPFAM" id="SSF52833">
    <property type="entry name" value="Thioredoxin-like"/>
    <property type="match status" value="1"/>
</dbReference>
<dbReference type="Gene3D" id="1.25.40.10">
    <property type="entry name" value="Tetratricopeptide repeat domain"/>
    <property type="match status" value="1"/>
</dbReference>
<dbReference type="RefSeq" id="WP_025252597.1">
    <property type="nucleotide sequence ID" value="NZ_CP004353.1"/>
</dbReference>
<dbReference type="CDD" id="cd02956">
    <property type="entry name" value="ybbN"/>
    <property type="match status" value="1"/>
</dbReference>
<dbReference type="Pfam" id="PF00085">
    <property type="entry name" value="Thioredoxin"/>
    <property type="match status" value="1"/>
</dbReference>
<dbReference type="Proteomes" id="UP000019222">
    <property type="component" value="Chromosome"/>
</dbReference>
<dbReference type="EMBL" id="CP004353">
    <property type="protein sequence ID" value="AHI22564.1"/>
    <property type="molecule type" value="Genomic_DNA"/>
</dbReference>
<dbReference type="SUPFAM" id="SSF48452">
    <property type="entry name" value="TPR-like"/>
    <property type="match status" value="1"/>
</dbReference>
<name>W5Y0V8_9CORY</name>
<dbReference type="eggNOG" id="COG3118">
    <property type="taxonomic scope" value="Bacteria"/>
</dbReference>
<dbReference type="STRING" id="1224164.B843_05895"/>
<dbReference type="AlphaFoldDB" id="W5Y0V8"/>
<keyword evidence="3" id="KW-1185">Reference proteome</keyword>
<evidence type="ECO:0000313" key="3">
    <source>
        <dbReference type="Proteomes" id="UP000019222"/>
    </source>
</evidence>
<dbReference type="InterPro" id="IPR036249">
    <property type="entry name" value="Thioredoxin-like_sf"/>
</dbReference>
<dbReference type="InterPro" id="IPR011990">
    <property type="entry name" value="TPR-like_helical_dom_sf"/>
</dbReference>
<protein>
    <submittedName>
        <fullName evidence="2">Putative thioredoxin-like protein</fullName>
    </submittedName>
</protein>